<proteinExistence type="predicted"/>
<dbReference type="Proteomes" id="UP000095280">
    <property type="component" value="Unplaced"/>
</dbReference>
<dbReference type="WBParaSite" id="maker-uti_cns_0004231-snap-gene-0.3-mRNA-1">
    <property type="protein sequence ID" value="maker-uti_cns_0004231-snap-gene-0.3-mRNA-1"/>
    <property type="gene ID" value="maker-uti_cns_0004231-snap-gene-0.3"/>
</dbReference>
<evidence type="ECO:0000313" key="2">
    <source>
        <dbReference type="Proteomes" id="UP000095280"/>
    </source>
</evidence>
<reference evidence="3" key="1">
    <citation type="submission" date="2016-11" db="UniProtKB">
        <authorList>
            <consortium name="WormBaseParasite"/>
        </authorList>
    </citation>
    <scope>IDENTIFICATION</scope>
</reference>
<evidence type="ECO:0000313" key="3">
    <source>
        <dbReference type="WBParaSite" id="maker-uti_cns_0004231-snap-gene-0.3-mRNA-1"/>
    </source>
</evidence>
<feature type="region of interest" description="Disordered" evidence="1">
    <location>
        <begin position="108"/>
        <end position="130"/>
    </location>
</feature>
<keyword evidence="2" id="KW-1185">Reference proteome</keyword>
<accession>A0A1I8H2W8</accession>
<dbReference type="AlphaFoldDB" id="A0A1I8H2W8"/>
<sequence length="302" mass="31238">ASSCPDDHYLRAARPITVSAEEGAAESAAAALISGGGCFEQEESAAAAATLTSAVTSDRGEDDQAPLDPTAAVGVPAANSDARALSQVPHFDTFLSENGVADLNSDEDALQAGDCGDDNSANNSVPVAPSAEHTYSDIGASSYDDHGSIKLFESVTFDSQIDSNDDEEPPPPPPRLWELRRHSSASTSPSHVAMATADPAATSPLTLPDVRGLCQEVAGVRLLLLRLRRQLLDEAAADENEKDVDAAKVCGDVCEACGSSPGLVAGLRSEVAELRLRLAMLQPDANGDEIGCDEIGLLSELG</sequence>
<organism evidence="2 3">
    <name type="scientific">Macrostomum lignano</name>
    <dbReference type="NCBI Taxonomy" id="282301"/>
    <lineage>
        <taxon>Eukaryota</taxon>
        <taxon>Metazoa</taxon>
        <taxon>Spiralia</taxon>
        <taxon>Lophotrochozoa</taxon>
        <taxon>Platyhelminthes</taxon>
        <taxon>Rhabditophora</taxon>
        <taxon>Macrostomorpha</taxon>
        <taxon>Macrostomida</taxon>
        <taxon>Macrostomidae</taxon>
        <taxon>Macrostomum</taxon>
    </lineage>
</organism>
<evidence type="ECO:0000256" key="1">
    <source>
        <dbReference type="SAM" id="MobiDB-lite"/>
    </source>
</evidence>
<feature type="region of interest" description="Disordered" evidence="1">
    <location>
        <begin position="158"/>
        <end position="188"/>
    </location>
</feature>
<protein>
    <submittedName>
        <fullName evidence="3">TAZ-type domain-containing protein</fullName>
    </submittedName>
</protein>
<name>A0A1I8H2W8_9PLAT</name>